<gene>
    <name evidence="2" type="ORF">PCON_07620</name>
</gene>
<dbReference type="EMBL" id="HF935389">
    <property type="protein sequence ID" value="CCX08031.1"/>
    <property type="molecule type" value="Genomic_DNA"/>
</dbReference>
<proteinExistence type="predicted"/>
<sequence length="88" mass="10326">MMRSEQSERRFTPVYSTEPKAKAEASDGDIIQDLYVMTLWLRFFLLFGISDGNTFCFFSRIIIVWDTSFSGDNYQFSFLFLYLISSDT</sequence>
<feature type="compositionally biased region" description="Basic and acidic residues" evidence="1">
    <location>
        <begin position="1"/>
        <end position="11"/>
    </location>
</feature>
<accession>U4L6H8</accession>
<protein>
    <submittedName>
        <fullName evidence="2">Uncharacterized protein</fullName>
    </submittedName>
</protein>
<dbReference type="Proteomes" id="UP000018144">
    <property type="component" value="Unassembled WGS sequence"/>
</dbReference>
<reference evidence="2 3" key="1">
    <citation type="journal article" date="2013" name="PLoS Genet.">
        <title>The genome and development-dependent transcriptomes of Pyronema confluens: a window into fungal evolution.</title>
        <authorList>
            <person name="Traeger S."/>
            <person name="Altegoer F."/>
            <person name="Freitag M."/>
            <person name="Gabaldon T."/>
            <person name="Kempken F."/>
            <person name="Kumar A."/>
            <person name="Marcet-Houben M."/>
            <person name="Poggeler S."/>
            <person name="Stajich J.E."/>
            <person name="Nowrousian M."/>
        </authorList>
    </citation>
    <scope>NUCLEOTIDE SEQUENCE [LARGE SCALE GENOMIC DNA]</scope>
    <source>
        <strain evidence="3">CBS 100304</strain>
        <tissue evidence="2">Vegetative mycelium</tissue>
    </source>
</reference>
<name>U4L6H8_PYROM</name>
<evidence type="ECO:0000313" key="3">
    <source>
        <dbReference type="Proteomes" id="UP000018144"/>
    </source>
</evidence>
<dbReference type="AlphaFoldDB" id="U4L6H8"/>
<feature type="region of interest" description="Disordered" evidence="1">
    <location>
        <begin position="1"/>
        <end position="25"/>
    </location>
</feature>
<organism evidence="2 3">
    <name type="scientific">Pyronema omphalodes (strain CBS 100304)</name>
    <name type="common">Pyronema confluens</name>
    <dbReference type="NCBI Taxonomy" id="1076935"/>
    <lineage>
        <taxon>Eukaryota</taxon>
        <taxon>Fungi</taxon>
        <taxon>Dikarya</taxon>
        <taxon>Ascomycota</taxon>
        <taxon>Pezizomycotina</taxon>
        <taxon>Pezizomycetes</taxon>
        <taxon>Pezizales</taxon>
        <taxon>Pyronemataceae</taxon>
        <taxon>Pyronema</taxon>
    </lineage>
</organism>
<evidence type="ECO:0000313" key="2">
    <source>
        <dbReference type="EMBL" id="CCX08031.1"/>
    </source>
</evidence>
<keyword evidence="3" id="KW-1185">Reference proteome</keyword>
<evidence type="ECO:0000256" key="1">
    <source>
        <dbReference type="SAM" id="MobiDB-lite"/>
    </source>
</evidence>